<dbReference type="EMBL" id="QXDJ01000001">
    <property type="protein sequence ID" value="RII36166.1"/>
    <property type="molecule type" value="Genomic_DNA"/>
</dbReference>
<dbReference type="GO" id="GO:0005886">
    <property type="term" value="C:plasma membrane"/>
    <property type="evidence" value="ECO:0007669"/>
    <property type="project" value="UniProtKB-SubCell"/>
</dbReference>
<dbReference type="GO" id="GO:0005525">
    <property type="term" value="F:GTP binding"/>
    <property type="evidence" value="ECO:0007669"/>
    <property type="project" value="UniProtKB-UniRule"/>
</dbReference>
<dbReference type="SUPFAM" id="SSF52540">
    <property type="entry name" value="P-loop containing nucleoside triphosphate hydrolases"/>
    <property type="match status" value="1"/>
</dbReference>
<proteinExistence type="inferred from homology"/>
<dbReference type="GO" id="GO:0044781">
    <property type="term" value="P:bacterial-type flagellum organization"/>
    <property type="evidence" value="ECO:0007669"/>
    <property type="project" value="UniProtKB-UniRule"/>
</dbReference>
<protein>
    <recommendedName>
        <fullName evidence="3 13">Flagellar biosynthesis protein FlhF</fullName>
    </recommendedName>
</protein>
<evidence type="ECO:0000256" key="3">
    <source>
        <dbReference type="ARBA" id="ARBA00014919"/>
    </source>
</evidence>
<dbReference type="AlphaFoldDB" id="A0A399IZJ7"/>
<dbReference type="InterPro" id="IPR027417">
    <property type="entry name" value="P-loop_NTPase"/>
</dbReference>
<feature type="domain" description="SRP54-type proteins GTP-binding" evidence="16">
    <location>
        <begin position="240"/>
        <end position="431"/>
    </location>
</feature>
<dbReference type="Gene3D" id="1.20.120.1380">
    <property type="entry name" value="Flagellar FlhF biosynthesis protein, N domain"/>
    <property type="match status" value="1"/>
</dbReference>
<dbReference type="NCBIfam" id="TIGR03499">
    <property type="entry name" value="FlhF"/>
    <property type="match status" value="1"/>
</dbReference>
<keyword evidence="6" id="KW-0547">Nucleotide-binding</keyword>
<sequence>MVIKKYLVKNMNEGLTRIRYELGKDAIIINQRKVRKPGVKGFFSKKVIEVTAAVENLTSPDRERDNSERRYHQKNDEFQNSLESIKKLMQDEILITRESVHNEDIEKADTIRDRIREHNANVEKETAKYSSVREEFIPSKLLQENISVKTEREDSNIQSIHKEMNELKNLLNKVIKNNSSDESGSESYIKERLKSLEVDEELQDEIVQSISSNSEEELNETELLRDIFERDILVSRKSISGRVVLVGPTGVGKTTTIAKLAGRLALIEKKRVGLITVDTYRIGAIEQLKTYAEIMNIPFKVVITMKEMEDAIEYMKECDVILIDTTGRSSKNAMQISELRAFVQKANPDHVNMVISATTKNSDIKSILKGYAELEYDNIIITKLDETSVYGSLYNIARIANKPISFITTGQNVPDDIIVPTKEEIASFILGEEILC</sequence>
<comment type="similarity">
    <text evidence="2">Belongs to the GTP-binding SRP family.</text>
</comment>
<keyword evidence="4" id="KW-0813">Transport</keyword>
<evidence type="ECO:0000256" key="6">
    <source>
        <dbReference type="ARBA" id="ARBA00022741"/>
    </source>
</evidence>
<dbReference type="InterPro" id="IPR000897">
    <property type="entry name" value="SRP54_GTPase_dom"/>
</dbReference>
<evidence type="ECO:0000256" key="10">
    <source>
        <dbReference type="ARBA" id="ARBA00023136"/>
    </source>
</evidence>
<dbReference type="SMART" id="SM00962">
    <property type="entry name" value="SRP54"/>
    <property type="match status" value="1"/>
</dbReference>
<dbReference type="FunFam" id="3.40.50.300:FF:000695">
    <property type="entry name" value="Flagellar biosynthesis regulator FlhF"/>
    <property type="match status" value="1"/>
</dbReference>
<evidence type="ECO:0000256" key="4">
    <source>
        <dbReference type="ARBA" id="ARBA00022448"/>
    </source>
</evidence>
<evidence type="ECO:0000256" key="8">
    <source>
        <dbReference type="ARBA" id="ARBA00022927"/>
    </source>
</evidence>
<dbReference type="PANTHER" id="PTHR43134:SF3">
    <property type="entry name" value="FLAGELLAR BIOSYNTHESIS PROTEIN FLHF"/>
    <property type="match status" value="1"/>
</dbReference>
<dbReference type="Proteomes" id="UP000265930">
    <property type="component" value="Unassembled WGS sequence"/>
</dbReference>
<feature type="domain" description="AAA+ ATPase" evidence="15">
    <location>
        <begin position="239"/>
        <end position="386"/>
    </location>
</feature>
<evidence type="ECO:0000256" key="13">
    <source>
        <dbReference type="NCBIfam" id="TIGR03499"/>
    </source>
</evidence>
<dbReference type="InterPro" id="IPR020006">
    <property type="entry name" value="FlhF"/>
</dbReference>
<dbReference type="RefSeq" id="WP_119365560.1">
    <property type="nucleotide sequence ID" value="NZ_QXDJ01000001.1"/>
</dbReference>
<dbReference type="InterPro" id="IPR003593">
    <property type="entry name" value="AAA+_ATPase"/>
</dbReference>
<evidence type="ECO:0000256" key="14">
    <source>
        <dbReference type="SAM" id="Coils"/>
    </source>
</evidence>
<dbReference type="CDD" id="cd17873">
    <property type="entry name" value="FlhF"/>
    <property type="match status" value="1"/>
</dbReference>
<dbReference type="GO" id="GO:0006614">
    <property type="term" value="P:SRP-dependent cotranslational protein targeting to membrane"/>
    <property type="evidence" value="ECO:0007669"/>
    <property type="project" value="UniProtKB-UniRule"/>
</dbReference>
<dbReference type="GO" id="GO:0015031">
    <property type="term" value="P:protein transport"/>
    <property type="evidence" value="ECO:0007669"/>
    <property type="project" value="UniProtKB-KW"/>
</dbReference>
<dbReference type="GO" id="GO:0005047">
    <property type="term" value="F:signal recognition particle binding"/>
    <property type="evidence" value="ECO:0007669"/>
    <property type="project" value="TreeGrafter"/>
</dbReference>
<dbReference type="InterPro" id="IPR047040">
    <property type="entry name" value="FlhF__GTPase_dom"/>
</dbReference>
<evidence type="ECO:0000256" key="11">
    <source>
        <dbReference type="ARBA" id="ARBA00023225"/>
    </source>
</evidence>
<organism evidence="17 18">
    <name type="scientific">Clostridium chromiireducens</name>
    <dbReference type="NCBI Taxonomy" id="225345"/>
    <lineage>
        <taxon>Bacteria</taxon>
        <taxon>Bacillati</taxon>
        <taxon>Bacillota</taxon>
        <taxon>Clostridia</taxon>
        <taxon>Eubacteriales</taxon>
        <taxon>Clostridiaceae</taxon>
        <taxon>Clostridium</taxon>
    </lineage>
</organism>
<keyword evidence="7" id="KW-1005">Bacterial flagellum biogenesis</keyword>
<dbReference type="PANTHER" id="PTHR43134">
    <property type="entry name" value="SIGNAL RECOGNITION PARTICLE RECEPTOR SUBUNIT ALPHA"/>
    <property type="match status" value="1"/>
</dbReference>
<dbReference type="Pfam" id="PF00448">
    <property type="entry name" value="SRP54"/>
    <property type="match status" value="1"/>
</dbReference>
<keyword evidence="17" id="KW-0969">Cilium</keyword>
<comment type="function">
    <text evidence="12">Necessary for flagellar biosynthesis. May be involved in translocation of the flagellum.</text>
</comment>
<keyword evidence="9" id="KW-0342">GTP-binding</keyword>
<evidence type="ECO:0000256" key="9">
    <source>
        <dbReference type="ARBA" id="ARBA00023134"/>
    </source>
</evidence>
<keyword evidence="10" id="KW-0472">Membrane</keyword>
<keyword evidence="5" id="KW-1003">Cell membrane</keyword>
<comment type="caution">
    <text evidence="17">The sequence shown here is derived from an EMBL/GenBank/DDBJ whole genome shotgun (WGS) entry which is preliminary data.</text>
</comment>
<keyword evidence="17" id="KW-0282">Flagellum</keyword>
<dbReference type="GO" id="GO:0003924">
    <property type="term" value="F:GTPase activity"/>
    <property type="evidence" value="ECO:0007669"/>
    <property type="project" value="UniProtKB-UniRule"/>
</dbReference>
<evidence type="ECO:0000256" key="12">
    <source>
        <dbReference type="ARBA" id="ARBA00025337"/>
    </source>
</evidence>
<evidence type="ECO:0000259" key="15">
    <source>
        <dbReference type="SMART" id="SM00382"/>
    </source>
</evidence>
<comment type="subcellular location">
    <subcellularLocation>
        <location evidence="1">Cell membrane</location>
        <topology evidence="1">Peripheral membrane protein</topology>
        <orientation evidence="1">Cytoplasmic side</orientation>
    </subcellularLocation>
</comment>
<name>A0A399IZJ7_9CLOT</name>
<keyword evidence="11" id="KW-1006">Bacterial flagellum protein export</keyword>
<evidence type="ECO:0000256" key="1">
    <source>
        <dbReference type="ARBA" id="ARBA00004413"/>
    </source>
</evidence>
<dbReference type="Gene3D" id="3.40.50.300">
    <property type="entry name" value="P-loop containing nucleotide triphosphate hydrolases"/>
    <property type="match status" value="1"/>
</dbReference>
<gene>
    <name evidence="17" type="primary">flhF</name>
    <name evidence="17" type="ORF">D2A34_01975</name>
</gene>
<evidence type="ECO:0000256" key="2">
    <source>
        <dbReference type="ARBA" id="ARBA00008531"/>
    </source>
</evidence>
<feature type="coiled-coil region" evidence="14">
    <location>
        <begin position="108"/>
        <end position="177"/>
    </location>
</feature>
<keyword evidence="14" id="KW-0175">Coiled coil</keyword>
<evidence type="ECO:0000256" key="5">
    <source>
        <dbReference type="ARBA" id="ARBA00022475"/>
    </source>
</evidence>
<accession>A0A399IZJ7</accession>
<reference evidence="17 18" key="1">
    <citation type="submission" date="2018-08" db="EMBL/GenBank/DDBJ databases">
        <title>Genome of Clostridium chromiireducens C1, DSM12136.</title>
        <authorList>
            <person name="Xing M."/>
            <person name="Wei Y."/>
            <person name="Ang E.L."/>
            <person name="Zhao H."/>
            <person name="Zhang Y."/>
        </authorList>
    </citation>
    <scope>NUCLEOTIDE SEQUENCE [LARGE SCALE GENOMIC DNA]</scope>
    <source>
        <strain evidence="17 18">C1</strain>
    </source>
</reference>
<evidence type="ECO:0000313" key="18">
    <source>
        <dbReference type="Proteomes" id="UP000265930"/>
    </source>
</evidence>
<keyword evidence="8" id="KW-0653">Protein transport</keyword>
<evidence type="ECO:0000313" key="17">
    <source>
        <dbReference type="EMBL" id="RII36166.1"/>
    </source>
</evidence>
<keyword evidence="17" id="KW-0966">Cell projection</keyword>
<dbReference type="SMART" id="SM00382">
    <property type="entry name" value="AAA"/>
    <property type="match status" value="1"/>
</dbReference>
<evidence type="ECO:0000256" key="7">
    <source>
        <dbReference type="ARBA" id="ARBA00022795"/>
    </source>
</evidence>
<evidence type="ECO:0000259" key="16">
    <source>
        <dbReference type="SMART" id="SM00962"/>
    </source>
</evidence>